<dbReference type="EMBL" id="JACIGY010000001">
    <property type="protein sequence ID" value="MBB4409652.1"/>
    <property type="molecule type" value="Genomic_DNA"/>
</dbReference>
<protein>
    <submittedName>
        <fullName evidence="3">ABC-type microcin C transport system duplicated ATPase subunit YejF</fullName>
    </submittedName>
</protein>
<name>A0A7W6Y237_9HYPH</name>
<reference evidence="4 5" key="1">
    <citation type="submission" date="2020-08" db="EMBL/GenBank/DDBJ databases">
        <title>Genomic Encyclopedia of Type Strains, Phase IV (KMG-V): Genome sequencing to study the core and pangenomes of soil and plant-associated prokaryotes.</title>
        <authorList>
            <person name="Whitman W."/>
        </authorList>
    </citation>
    <scope>NUCLEOTIDE SEQUENCE [LARGE SCALE GENOMIC DNA]</scope>
    <source>
        <strain evidence="2 5">SEMIA 444</strain>
        <strain evidence="1 4">SEMIA 448</strain>
        <strain evidence="3 6">SEMIA 452</strain>
    </source>
</reference>
<evidence type="ECO:0000313" key="1">
    <source>
        <dbReference type="EMBL" id="MBB4347954.1"/>
    </source>
</evidence>
<comment type="caution">
    <text evidence="3">The sequence shown here is derived from an EMBL/GenBank/DDBJ whole genome shotgun (WGS) entry which is preliminary data.</text>
</comment>
<evidence type="ECO:0000313" key="6">
    <source>
        <dbReference type="Proteomes" id="UP000576087"/>
    </source>
</evidence>
<gene>
    <name evidence="2" type="ORF">GGE31_000123</name>
    <name evidence="1" type="ORF">GGE33_001662</name>
    <name evidence="3" type="ORF">GGE35_000121</name>
</gene>
<keyword evidence="5" id="KW-1185">Reference proteome</keyword>
<dbReference type="EMBL" id="JACIGW010000001">
    <property type="protein sequence ID" value="MBB4347954.1"/>
    <property type="molecule type" value="Genomic_DNA"/>
</dbReference>
<evidence type="ECO:0000313" key="4">
    <source>
        <dbReference type="Proteomes" id="UP000520770"/>
    </source>
</evidence>
<dbReference type="Proteomes" id="UP000576087">
    <property type="component" value="Unassembled WGS sequence"/>
</dbReference>
<evidence type="ECO:0000313" key="5">
    <source>
        <dbReference type="Proteomes" id="UP000524535"/>
    </source>
</evidence>
<dbReference type="Proteomes" id="UP000524535">
    <property type="component" value="Unassembled WGS sequence"/>
</dbReference>
<dbReference type="AlphaFoldDB" id="A0A7W6Y237"/>
<dbReference type="EMBL" id="JACIHM010000001">
    <property type="protein sequence ID" value="MBB4444339.1"/>
    <property type="molecule type" value="Genomic_DNA"/>
</dbReference>
<organism evidence="3 6">
    <name type="scientific">Aliirhizobium cellulosilyticum</name>
    <dbReference type="NCBI Taxonomy" id="393664"/>
    <lineage>
        <taxon>Bacteria</taxon>
        <taxon>Pseudomonadati</taxon>
        <taxon>Pseudomonadota</taxon>
        <taxon>Alphaproteobacteria</taxon>
        <taxon>Hyphomicrobiales</taxon>
        <taxon>Rhizobiaceae</taxon>
        <taxon>Aliirhizobium</taxon>
    </lineage>
</organism>
<evidence type="ECO:0000313" key="2">
    <source>
        <dbReference type="EMBL" id="MBB4409652.1"/>
    </source>
</evidence>
<accession>A0A7W6Y237</accession>
<dbReference type="RefSeq" id="WP_183821988.1">
    <property type="nucleotide sequence ID" value="NZ_JACIGW010000001.1"/>
</dbReference>
<proteinExistence type="predicted"/>
<dbReference type="Proteomes" id="UP000520770">
    <property type="component" value="Unassembled WGS sequence"/>
</dbReference>
<sequence>MRPEERIACARAMLDNPLFGVLMDEMEKSAVDRCVNAKPVDHETRAAMAAEVRAIRKLRNTITVLVEEANAPNTSAPA</sequence>
<evidence type="ECO:0000313" key="3">
    <source>
        <dbReference type="EMBL" id="MBB4444339.1"/>
    </source>
</evidence>